<gene>
    <name evidence="1" type="ORF">DKZ56_10570</name>
</gene>
<organism evidence="1 2">
    <name type="scientific">Ureibacillus thermophilus</name>
    <dbReference type="NCBI Taxonomy" id="367743"/>
    <lineage>
        <taxon>Bacteria</taxon>
        <taxon>Bacillati</taxon>
        <taxon>Bacillota</taxon>
        <taxon>Bacilli</taxon>
        <taxon>Bacillales</taxon>
        <taxon>Caryophanaceae</taxon>
        <taxon>Ureibacillus</taxon>
    </lineage>
</organism>
<dbReference type="AlphaFoldDB" id="A0A4P6UW70"/>
<proteinExistence type="predicted"/>
<protein>
    <submittedName>
        <fullName evidence="1">Uncharacterized protein</fullName>
    </submittedName>
</protein>
<reference evidence="1 2" key="1">
    <citation type="submission" date="2019-02" db="EMBL/GenBank/DDBJ databases">
        <title>Ureibacillus thermophilus.</title>
        <authorList>
            <person name="Sunny J.S."/>
            <person name="Natarajan A."/>
            <person name="Saleena L.M."/>
        </authorList>
    </citation>
    <scope>NUCLEOTIDE SEQUENCE [LARGE SCALE GENOMIC DNA]</scope>
    <source>
        <strain evidence="1 2">LM102</strain>
    </source>
</reference>
<dbReference type="EMBL" id="CP036528">
    <property type="protein sequence ID" value="QBK26268.1"/>
    <property type="molecule type" value="Genomic_DNA"/>
</dbReference>
<evidence type="ECO:0000313" key="2">
    <source>
        <dbReference type="Proteomes" id="UP000291151"/>
    </source>
</evidence>
<dbReference type="Proteomes" id="UP000291151">
    <property type="component" value="Chromosome"/>
</dbReference>
<dbReference type="RefSeq" id="WP_208649959.1">
    <property type="nucleotide sequence ID" value="NZ_CP036528.1"/>
</dbReference>
<name>A0A4P6UW70_9BACL</name>
<dbReference type="KEGG" id="uth:DKZ56_10570"/>
<accession>A0A4P6UW70</accession>
<sequence length="158" mass="18930">MLFQQFLAVKNEEKQQKEDCFDQLKTMVESLFKKEVPSIQTTGHLLFNANLKIQQYLHAAEFHRKQIDLSTALGTFHQEAYEIARKKGKQLQLLMDSFILLNIEEERERVNHRLMLVDDKIEKLYRQFQNKDEILPELKEKFWQALKEDLIPILVELR</sequence>
<keyword evidence="2" id="KW-1185">Reference proteome</keyword>
<evidence type="ECO:0000313" key="1">
    <source>
        <dbReference type="EMBL" id="QBK26268.1"/>
    </source>
</evidence>